<comment type="function">
    <text evidence="6">One of the essential components for the initiation of protein synthesis. Protects formylmethionyl-tRNA from spontaneous hydrolysis and promotes its binding to the 30S ribosomal subunits. Also involved in the hydrolysis of GTP during the formation of the 70S ribosomal complex.</text>
</comment>
<comment type="caution">
    <text evidence="9">The sequence shown here is derived from an EMBL/GenBank/DDBJ whole genome shotgun (WGS) entry which is preliminary data.</text>
</comment>
<dbReference type="PANTHER" id="PTHR43381">
    <property type="entry name" value="TRANSLATION INITIATION FACTOR IF-2-RELATED"/>
    <property type="match status" value="1"/>
</dbReference>
<dbReference type="FunFam" id="2.40.30.10:FF:000008">
    <property type="entry name" value="Translation initiation factor IF-2"/>
    <property type="match status" value="1"/>
</dbReference>
<dbReference type="InterPro" id="IPR044145">
    <property type="entry name" value="IF2_II"/>
</dbReference>
<dbReference type="InterPro" id="IPR000795">
    <property type="entry name" value="T_Tr_GTP-bd_dom"/>
</dbReference>
<evidence type="ECO:0000256" key="1">
    <source>
        <dbReference type="ARBA" id="ARBA00007733"/>
    </source>
</evidence>
<dbReference type="Pfam" id="PF11987">
    <property type="entry name" value="IF-2"/>
    <property type="match status" value="1"/>
</dbReference>
<dbReference type="InterPro" id="IPR036925">
    <property type="entry name" value="TIF_IF2_dom3_sf"/>
</dbReference>
<evidence type="ECO:0000256" key="2">
    <source>
        <dbReference type="ARBA" id="ARBA00022540"/>
    </source>
</evidence>
<gene>
    <name evidence="9" type="ORF">Pmani_018557</name>
</gene>
<keyword evidence="10" id="KW-1185">Reference proteome</keyword>
<protein>
    <recommendedName>
        <fullName evidence="8">Tr-type G domain-containing protein</fullName>
    </recommendedName>
</protein>
<sequence length="724" mass="80344">MTFLLRGWVWRQLGHKGRLKKAEELCRVVCLHPSLMCGPTNTQTQTPTTQMAAFLHLSTPVTKKRRGRDEKHAVHMNPKPQEKNKKAVVGIWKNMTVQELANAMGRDLEMVFEMFLYVDNSDAYHHPNASIGNLRVIQDTVKRGGLRFRIQNPPNDTIQSVDKNDETKDAFKRPLPRECELTRRPAVVTIMGHVDHGKTTLLDTLRSAAVVDTEFGGITQHIGAFSVALESGERVTFLDTPGHAAFGAMRARGAMITDIVVLVVAADDGVMEQTKESITYANEARVPIVVAINKIDKPEADLERTRRTLLNTGLQLEEDGGEIQSVGISALHGTNLSQLVEAIVTQAEVLNVRADPHGLVEASVVESKVDSGRGKVATCVVERGTLTRGAVLVAGTAWGKVRNMFDDGGRPVQSAPPAMPVQIIGWRDLPSAGDQVLEVESEQRAKEVVAWRQHQENQVKLVEAEATIKEKLEEHLKVYKAQLLEKRRLGIRRKMRSKAPRQKQFSDECSSPRVSVVLKGDVDGSVEAILNVLDTYHGSECDLDLLSYGVGAVTPSDVTMAEAFKGSIYTFNTSVPKDVHQLAKVKGVPIREHNVIYHLVDRLKQEISDNLPLLDVEEIIGEANVIEEFLITEGKKKIPVAGCRCTKGVLKRHTHYKLVRELDIIHQGKLSSMRHVKAEVNSIPRGGECGLKLEDEEVRFQPGDTLICYQINNVKQLTEWDPGF</sequence>
<dbReference type="EMBL" id="JAWZYT010001709">
    <property type="protein sequence ID" value="KAK4309836.1"/>
    <property type="molecule type" value="Genomic_DNA"/>
</dbReference>
<reference evidence="9" key="1">
    <citation type="submission" date="2023-11" db="EMBL/GenBank/DDBJ databases">
        <title>Genome assemblies of two species of porcelain crab, Petrolisthes cinctipes and Petrolisthes manimaculis (Anomura: Porcellanidae).</title>
        <authorList>
            <person name="Angst P."/>
        </authorList>
    </citation>
    <scope>NUCLEOTIDE SEQUENCE</scope>
    <source>
        <strain evidence="9">PB745_02</strain>
        <tissue evidence="9">Gill</tissue>
    </source>
</reference>
<evidence type="ECO:0000313" key="9">
    <source>
        <dbReference type="EMBL" id="KAK4309836.1"/>
    </source>
</evidence>
<feature type="coiled-coil region" evidence="7">
    <location>
        <begin position="454"/>
        <end position="489"/>
    </location>
</feature>
<dbReference type="CDD" id="cd01887">
    <property type="entry name" value="IF2_eIF5B"/>
    <property type="match status" value="1"/>
</dbReference>
<dbReference type="FunFam" id="3.40.50.300:FF:000019">
    <property type="entry name" value="Translation initiation factor IF-2"/>
    <property type="match status" value="1"/>
</dbReference>
<keyword evidence="3" id="KW-0547">Nucleotide-binding</keyword>
<dbReference type="Gene3D" id="3.40.50.10050">
    <property type="entry name" value="Translation initiation factor IF- 2, domain 3"/>
    <property type="match status" value="1"/>
</dbReference>
<evidence type="ECO:0000256" key="4">
    <source>
        <dbReference type="ARBA" id="ARBA00022917"/>
    </source>
</evidence>
<dbReference type="GO" id="GO:0005737">
    <property type="term" value="C:cytoplasm"/>
    <property type="evidence" value="ECO:0007669"/>
    <property type="project" value="TreeGrafter"/>
</dbReference>
<keyword evidence="2" id="KW-0396">Initiation factor</keyword>
<proteinExistence type="inferred from homology"/>
<evidence type="ECO:0000256" key="7">
    <source>
        <dbReference type="SAM" id="Coils"/>
    </source>
</evidence>
<dbReference type="GO" id="GO:0003924">
    <property type="term" value="F:GTPase activity"/>
    <property type="evidence" value="ECO:0007669"/>
    <property type="project" value="InterPro"/>
</dbReference>
<dbReference type="NCBIfam" id="TIGR00231">
    <property type="entry name" value="small_GTP"/>
    <property type="match status" value="1"/>
</dbReference>
<organism evidence="9 10">
    <name type="scientific">Petrolisthes manimaculis</name>
    <dbReference type="NCBI Taxonomy" id="1843537"/>
    <lineage>
        <taxon>Eukaryota</taxon>
        <taxon>Metazoa</taxon>
        <taxon>Ecdysozoa</taxon>
        <taxon>Arthropoda</taxon>
        <taxon>Crustacea</taxon>
        <taxon>Multicrustacea</taxon>
        <taxon>Malacostraca</taxon>
        <taxon>Eumalacostraca</taxon>
        <taxon>Eucarida</taxon>
        <taxon>Decapoda</taxon>
        <taxon>Pleocyemata</taxon>
        <taxon>Anomura</taxon>
        <taxon>Galatheoidea</taxon>
        <taxon>Porcellanidae</taxon>
        <taxon>Petrolisthes</taxon>
    </lineage>
</organism>
<evidence type="ECO:0000256" key="5">
    <source>
        <dbReference type="ARBA" id="ARBA00023134"/>
    </source>
</evidence>
<dbReference type="FunFam" id="2.40.30.10:FF:000007">
    <property type="entry name" value="Translation initiation factor IF-2"/>
    <property type="match status" value="1"/>
</dbReference>
<dbReference type="InterPro" id="IPR005225">
    <property type="entry name" value="Small_GTP-bd"/>
</dbReference>
<evidence type="ECO:0000259" key="8">
    <source>
        <dbReference type="PROSITE" id="PS51722"/>
    </source>
</evidence>
<dbReference type="GO" id="GO:0003743">
    <property type="term" value="F:translation initiation factor activity"/>
    <property type="evidence" value="ECO:0007669"/>
    <property type="project" value="UniProtKB-KW"/>
</dbReference>
<keyword evidence="5" id="KW-0342">GTP-binding</keyword>
<dbReference type="InterPro" id="IPR023115">
    <property type="entry name" value="TIF_IF2_dom3"/>
</dbReference>
<evidence type="ECO:0000313" key="10">
    <source>
        <dbReference type="Proteomes" id="UP001292094"/>
    </source>
</evidence>
<dbReference type="Gene3D" id="2.40.30.10">
    <property type="entry name" value="Translation factors"/>
    <property type="match status" value="2"/>
</dbReference>
<dbReference type="CDD" id="cd03702">
    <property type="entry name" value="IF2_mtIF2_II"/>
    <property type="match status" value="1"/>
</dbReference>
<dbReference type="AlphaFoldDB" id="A0AAE1PLB5"/>
<dbReference type="SUPFAM" id="SSF50447">
    <property type="entry name" value="Translation proteins"/>
    <property type="match status" value="2"/>
</dbReference>
<comment type="similarity">
    <text evidence="1">Belongs to the TRAFAC class translation factor GTPase superfamily. Classic translation factor GTPase family. IF-2 subfamily.</text>
</comment>
<dbReference type="PANTHER" id="PTHR43381:SF20">
    <property type="entry name" value="TRANSLATION INITIATION FACTOR IF-2, MITOCHONDRIAL"/>
    <property type="match status" value="1"/>
</dbReference>
<dbReference type="FunFam" id="3.40.50.10050:FF:000001">
    <property type="entry name" value="Translation initiation factor IF-2"/>
    <property type="match status" value="1"/>
</dbReference>
<dbReference type="InterPro" id="IPR053905">
    <property type="entry name" value="EF-G-like_DII"/>
</dbReference>
<dbReference type="Gene3D" id="3.40.50.300">
    <property type="entry name" value="P-loop containing nucleotide triphosphate hydrolases"/>
    <property type="match status" value="1"/>
</dbReference>
<evidence type="ECO:0000256" key="3">
    <source>
        <dbReference type="ARBA" id="ARBA00022741"/>
    </source>
</evidence>
<dbReference type="PROSITE" id="PS51722">
    <property type="entry name" value="G_TR_2"/>
    <property type="match status" value="1"/>
</dbReference>
<keyword evidence="7" id="KW-0175">Coiled coil</keyword>
<dbReference type="Proteomes" id="UP001292094">
    <property type="component" value="Unassembled WGS sequence"/>
</dbReference>
<dbReference type="SUPFAM" id="SSF52156">
    <property type="entry name" value="Initiation factor IF2/eIF5b, domain 3"/>
    <property type="match status" value="1"/>
</dbReference>
<feature type="domain" description="Tr-type G" evidence="8">
    <location>
        <begin position="183"/>
        <end position="357"/>
    </location>
</feature>
<keyword evidence="4" id="KW-0648">Protein biosynthesis</keyword>
<name>A0AAE1PLB5_9EUCA</name>
<accession>A0AAE1PLB5</accession>
<dbReference type="Pfam" id="PF22042">
    <property type="entry name" value="EF-G_D2"/>
    <property type="match status" value="1"/>
</dbReference>
<dbReference type="Pfam" id="PF00009">
    <property type="entry name" value="GTP_EFTU"/>
    <property type="match status" value="1"/>
</dbReference>
<dbReference type="GO" id="GO:0005525">
    <property type="term" value="F:GTP binding"/>
    <property type="evidence" value="ECO:0007669"/>
    <property type="project" value="UniProtKB-KW"/>
</dbReference>
<dbReference type="InterPro" id="IPR009000">
    <property type="entry name" value="Transl_B-barrel_sf"/>
</dbReference>
<dbReference type="InterPro" id="IPR015760">
    <property type="entry name" value="TIF_IF2"/>
</dbReference>
<evidence type="ECO:0000256" key="6">
    <source>
        <dbReference type="ARBA" id="ARBA00025162"/>
    </source>
</evidence>
<dbReference type="SUPFAM" id="SSF52540">
    <property type="entry name" value="P-loop containing nucleoside triphosphate hydrolases"/>
    <property type="match status" value="1"/>
</dbReference>
<dbReference type="InterPro" id="IPR027417">
    <property type="entry name" value="P-loop_NTPase"/>
</dbReference>